<name>A0A1E1LTW3_9HELO</name>
<comment type="caution">
    <text evidence="2">The sequence shown here is derived from an EMBL/GenBank/DDBJ whole genome shotgun (WGS) entry which is preliminary data.</text>
</comment>
<feature type="region of interest" description="Disordered" evidence="1">
    <location>
        <begin position="1"/>
        <end position="116"/>
    </location>
</feature>
<gene>
    <name evidence="2" type="ORF">RCO7_05250</name>
</gene>
<evidence type="ECO:0000313" key="2">
    <source>
        <dbReference type="EMBL" id="CZT13319.1"/>
    </source>
</evidence>
<feature type="compositionally biased region" description="Basic and acidic residues" evidence="1">
    <location>
        <begin position="81"/>
        <end position="102"/>
    </location>
</feature>
<accession>A0A1E1LTW3</accession>
<dbReference type="Proteomes" id="UP000178129">
    <property type="component" value="Unassembled WGS sequence"/>
</dbReference>
<evidence type="ECO:0000256" key="1">
    <source>
        <dbReference type="SAM" id="MobiDB-lite"/>
    </source>
</evidence>
<feature type="compositionally biased region" description="Polar residues" evidence="1">
    <location>
        <begin position="7"/>
        <end position="27"/>
    </location>
</feature>
<keyword evidence="3" id="KW-1185">Reference proteome</keyword>
<protein>
    <submittedName>
        <fullName evidence="2">Uncharacterized protein</fullName>
    </submittedName>
</protein>
<dbReference type="EMBL" id="FJUW01000085">
    <property type="protein sequence ID" value="CZT13319.1"/>
    <property type="molecule type" value="Genomic_DNA"/>
</dbReference>
<sequence>MPERRQGTSSSSTHRSTNVRRNLFQQHLTRRPTTSSTSTSAETLRLDVDPESDSSDIVIRDKNGEFEIEDLPVQPFDEQDEGAHGEEKEDEKERQRLADAVKHHQRDRNRAPSEPAELLEAVRASLRAKVNALAEDNWMYEAEDEAALR</sequence>
<dbReference type="InParanoid" id="A0A1E1LTW3"/>
<evidence type="ECO:0000313" key="3">
    <source>
        <dbReference type="Proteomes" id="UP000178129"/>
    </source>
</evidence>
<dbReference type="AlphaFoldDB" id="A0A1E1LTW3"/>
<organism evidence="2 3">
    <name type="scientific">Rhynchosporium graminicola</name>
    <dbReference type="NCBI Taxonomy" id="2792576"/>
    <lineage>
        <taxon>Eukaryota</taxon>
        <taxon>Fungi</taxon>
        <taxon>Dikarya</taxon>
        <taxon>Ascomycota</taxon>
        <taxon>Pezizomycotina</taxon>
        <taxon>Leotiomycetes</taxon>
        <taxon>Helotiales</taxon>
        <taxon>Ploettnerulaceae</taxon>
        <taxon>Rhynchosporium</taxon>
    </lineage>
</organism>
<reference evidence="3" key="1">
    <citation type="submission" date="2016-03" db="EMBL/GenBank/DDBJ databases">
        <authorList>
            <person name="Ploux O."/>
        </authorList>
    </citation>
    <scope>NUCLEOTIDE SEQUENCE [LARGE SCALE GENOMIC DNA]</scope>
    <source>
        <strain evidence="3">UK7</strain>
    </source>
</reference>
<proteinExistence type="predicted"/>